<dbReference type="EMBL" id="JAAMOX010000002">
    <property type="protein sequence ID" value="NIH54595.1"/>
    <property type="molecule type" value="Genomic_DNA"/>
</dbReference>
<feature type="transmembrane region" description="Helical" evidence="2">
    <location>
        <begin position="68"/>
        <end position="86"/>
    </location>
</feature>
<dbReference type="SMART" id="SM01208">
    <property type="entry name" value="G5"/>
    <property type="match status" value="1"/>
</dbReference>
<keyword evidence="2" id="KW-0812">Transmembrane</keyword>
<keyword evidence="2" id="KW-0472">Membrane</keyword>
<dbReference type="Proteomes" id="UP000541033">
    <property type="component" value="Unassembled WGS sequence"/>
</dbReference>
<feature type="domain" description="G5" evidence="3">
    <location>
        <begin position="122"/>
        <end position="202"/>
    </location>
</feature>
<sequence>MQPATSTHPARIAALVFSGLAAVILLVVLLSGGFFSFLAVLCMMSLGVGIYGLVRGRVELFRVRSRKVAGILTAVSFVALVVSAPLSAAGDNRDNQAVPLVATASPSATPSSSPTPTKITPTPVIKTTTLTETTAVPFEEQTVEDPTMLVGTTAVRVTGIPGVRTITYTVVLTDGKETARSITSDAITTAPIHAVTAVGTQQPAPAPAPVQEAPAGCDPNYSGACVPIASDVDCEGGSGNGPAYVRGPVYVIGTDLYDLDRDGDGVACD</sequence>
<keyword evidence="1" id="KW-0732">Signal</keyword>
<evidence type="ECO:0000256" key="1">
    <source>
        <dbReference type="ARBA" id="ARBA00022729"/>
    </source>
</evidence>
<dbReference type="Pfam" id="PF07501">
    <property type="entry name" value="G5"/>
    <property type="match status" value="1"/>
</dbReference>
<dbReference type="Gene3D" id="2.20.230.10">
    <property type="entry name" value="Resuscitation-promoting factor rpfb"/>
    <property type="match status" value="1"/>
</dbReference>
<comment type="caution">
    <text evidence="4">The sequence shown here is derived from an EMBL/GenBank/DDBJ whole genome shotgun (WGS) entry which is preliminary data.</text>
</comment>
<evidence type="ECO:0000313" key="5">
    <source>
        <dbReference type="Proteomes" id="UP000541033"/>
    </source>
</evidence>
<accession>A0A7X5TTV2</accession>
<keyword evidence="5" id="KW-1185">Reference proteome</keyword>
<evidence type="ECO:0000256" key="2">
    <source>
        <dbReference type="SAM" id="Phobius"/>
    </source>
</evidence>
<dbReference type="RefSeq" id="WP_243848789.1">
    <property type="nucleotide sequence ID" value="NZ_JAAMOX010000002.1"/>
</dbReference>
<proteinExistence type="predicted"/>
<feature type="transmembrane region" description="Helical" evidence="2">
    <location>
        <begin position="37"/>
        <end position="56"/>
    </location>
</feature>
<evidence type="ECO:0000259" key="3">
    <source>
        <dbReference type="PROSITE" id="PS51109"/>
    </source>
</evidence>
<organism evidence="4 5">
    <name type="scientific">Lysinibacter cavernae</name>
    <dbReference type="NCBI Taxonomy" id="1640652"/>
    <lineage>
        <taxon>Bacteria</taxon>
        <taxon>Bacillati</taxon>
        <taxon>Actinomycetota</taxon>
        <taxon>Actinomycetes</taxon>
        <taxon>Micrococcales</taxon>
        <taxon>Microbacteriaceae</taxon>
        <taxon>Lysinibacter</taxon>
    </lineage>
</organism>
<dbReference type="AlphaFoldDB" id="A0A7X5TTV2"/>
<gene>
    <name evidence="4" type="ORF">FHX76_002491</name>
</gene>
<dbReference type="PROSITE" id="PS51109">
    <property type="entry name" value="G5"/>
    <property type="match status" value="1"/>
</dbReference>
<reference evidence="4 5" key="1">
    <citation type="submission" date="2020-02" db="EMBL/GenBank/DDBJ databases">
        <title>Sequencing the genomes of 1000 actinobacteria strains.</title>
        <authorList>
            <person name="Klenk H.-P."/>
        </authorList>
    </citation>
    <scope>NUCLEOTIDE SEQUENCE [LARGE SCALE GENOMIC DNA]</scope>
    <source>
        <strain evidence="4 5">DSM 27960</strain>
    </source>
</reference>
<evidence type="ECO:0000313" key="4">
    <source>
        <dbReference type="EMBL" id="NIH54595.1"/>
    </source>
</evidence>
<keyword evidence="2" id="KW-1133">Transmembrane helix</keyword>
<dbReference type="InterPro" id="IPR011098">
    <property type="entry name" value="G5_dom"/>
</dbReference>
<protein>
    <submittedName>
        <fullName evidence="4">Putative membrane protein</fullName>
    </submittedName>
</protein>
<name>A0A7X5TTV2_9MICO</name>
<feature type="transmembrane region" description="Helical" evidence="2">
    <location>
        <begin position="12"/>
        <end position="31"/>
    </location>
</feature>